<feature type="signal peptide" evidence="1">
    <location>
        <begin position="1"/>
        <end position="18"/>
    </location>
</feature>
<dbReference type="Pfam" id="PF04681">
    <property type="entry name" value="Bys1"/>
    <property type="match status" value="1"/>
</dbReference>
<comment type="caution">
    <text evidence="2">The sequence shown here is derived from an EMBL/GenBank/DDBJ whole genome shotgun (WGS) entry which is preliminary data.</text>
</comment>
<sequence>MFQFITLILLSLVCVAQTATIAITNFCSFPVYTYEFKEGSDPKGYDSIIAPGGTYYPPCPHQVIDGNVNVKLCTQQTLVNFAGINQPFPVTQLEYGYALDNNWYYDLSNVNCGINDARGPCPFFGYGMELYGPPECKAVHCPPGVYDCDVYNHPKDDFATKGCALEEATIYVSLCRYDTVVDGYPPQKPDVEVPNLPPNYIPRPTEALPKPSGIPYTVSAPETYETYEEEQPPMYYESPWRA</sequence>
<name>A0A9P4VS28_9PEZI</name>
<dbReference type="Proteomes" id="UP000799429">
    <property type="component" value="Unassembled WGS sequence"/>
</dbReference>
<organism evidence="2 3">
    <name type="scientific">Patellaria atrata CBS 101060</name>
    <dbReference type="NCBI Taxonomy" id="1346257"/>
    <lineage>
        <taxon>Eukaryota</taxon>
        <taxon>Fungi</taxon>
        <taxon>Dikarya</taxon>
        <taxon>Ascomycota</taxon>
        <taxon>Pezizomycotina</taxon>
        <taxon>Dothideomycetes</taxon>
        <taxon>Dothideomycetes incertae sedis</taxon>
        <taxon>Patellariales</taxon>
        <taxon>Patellariaceae</taxon>
        <taxon>Patellaria</taxon>
    </lineage>
</organism>
<evidence type="ECO:0000313" key="3">
    <source>
        <dbReference type="Proteomes" id="UP000799429"/>
    </source>
</evidence>
<proteinExistence type="predicted"/>
<gene>
    <name evidence="2" type="ORF">M501DRAFT_1015100</name>
</gene>
<evidence type="ECO:0000313" key="2">
    <source>
        <dbReference type="EMBL" id="KAF2840015.1"/>
    </source>
</evidence>
<dbReference type="InterPro" id="IPR006771">
    <property type="entry name" value="CetA-like"/>
</dbReference>
<dbReference type="EMBL" id="MU006093">
    <property type="protein sequence ID" value="KAF2840015.1"/>
    <property type="molecule type" value="Genomic_DNA"/>
</dbReference>
<evidence type="ECO:0000256" key="1">
    <source>
        <dbReference type="SAM" id="SignalP"/>
    </source>
</evidence>
<keyword evidence="3" id="KW-1185">Reference proteome</keyword>
<keyword evidence="1" id="KW-0732">Signal</keyword>
<feature type="chain" id="PRO_5040105644" evidence="1">
    <location>
        <begin position="19"/>
        <end position="242"/>
    </location>
</feature>
<dbReference type="PANTHER" id="PTHR36195">
    <property type="entry name" value="DOMAIN PROTEIN, PUTATIVE (AFU_ORTHOLOGUE AFUA_5G01990)-RELATED-RELATED"/>
    <property type="match status" value="1"/>
</dbReference>
<accession>A0A9P4VS28</accession>
<dbReference type="AlphaFoldDB" id="A0A9P4VS28"/>
<reference evidence="2" key="1">
    <citation type="journal article" date="2020" name="Stud. Mycol.">
        <title>101 Dothideomycetes genomes: a test case for predicting lifestyles and emergence of pathogens.</title>
        <authorList>
            <person name="Haridas S."/>
            <person name="Albert R."/>
            <person name="Binder M."/>
            <person name="Bloem J."/>
            <person name="Labutti K."/>
            <person name="Salamov A."/>
            <person name="Andreopoulos B."/>
            <person name="Baker S."/>
            <person name="Barry K."/>
            <person name="Bills G."/>
            <person name="Bluhm B."/>
            <person name="Cannon C."/>
            <person name="Castanera R."/>
            <person name="Culley D."/>
            <person name="Daum C."/>
            <person name="Ezra D."/>
            <person name="Gonzalez J."/>
            <person name="Henrissat B."/>
            <person name="Kuo A."/>
            <person name="Liang C."/>
            <person name="Lipzen A."/>
            <person name="Lutzoni F."/>
            <person name="Magnuson J."/>
            <person name="Mondo S."/>
            <person name="Nolan M."/>
            <person name="Ohm R."/>
            <person name="Pangilinan J."/>
            <person name="Park H.-J."/>
            <person name="Ramirez L."/>
            <person name="Alfaro M."/>
            <person name="Sun H."/>
            <person name="Tritt A."/>
            <person name="Yoshinaga Y."/>
            <person name="Zwiers L.-H."/>
            <person name="Turgeon B."/>
            <person name="Goodwin S."/>
            <person name="Spatafora J."/>
            <person name="Crous P."/>
            <person name="Grigoriev I."/>
        </authorList>
    </citation>
    <scope>NUCLEOTIDE SEQUENCE</scope>
    <source>
        <strain evidence="2">CBS 101060</strain>
    </source>
</reference>
<protein>
    <submittedName>
        <fullName evidence="2">Uncharacterized protein</fullName>
    </submittedName>
</protein>
<dbReference type="PANTHER" id="PTHR36195:SF6">
    <property type="entry name" value="SECRETED THAUMATIN-LIKE PROTEIN CALA"/>
    <property type="match status" value="1"/>
</dbReference>